<feature type="transmembrane region" description="Helical" evidence="7">
    <location>
        <begin position="197"/>
        <end position="218"/>
    </location>
</feature>
<dbReference type="InterPro" id="IPR036259">
    <property type="entry name" value="MFS_trans_sf"/>
</dbReference>
<dbReference type="PANTHER" id="PTHR23517">
    <property type="entry name" value="RESISTANCE PROTEIN MDTM, PUTATIVE-RELATED-RELATED"/>
    <property type="match status" value="1"/>
</dbReference>
<keyword evidence="6 7" id="KW-0472">Membrane</keyword>
<feature type="transmembrane region" description="Helical" evidence="7">
    <location>
        <begin position="290"/>
        <end position="311"/>
    </location>
</feature>
<dbReference type="Proteomes" id="UP001183176">
    <property type="component" value="Unassembled WGS sequence"/>
</dbReference>
<dbReference type="InterPro" id="IPR050171">
    <property type="entry name" value="MFS_Transporters"/>
</dbReference>
<feature type="transmembrane region" description="Helical" evidence="7">
    <location>
        <begin position="323"/>
        <end position="344"/>
    </location>
</feature>
<feature type="transmembrane region" description="Helical" evidence="7">
    <location>
        <begin position="356"/>
        <end position="375"/>
    </location>
</feature>
<sequence length="378" mass="38202">MFAVAWGANQFVSTLVVYQSERGLSIATGDGLYGIYAVALIATMLLSGPAADLWGRARFVRPALALSMLGSVLLMLGDHCVGLLFAGRFVAGVASGMVFAAGTAWVKELSACAAAEAGPRRAAIALSAGFGAGPMATGVVAQWAPHPLVTAYMPHLIVSIAALPGVLWAPETAGPAPSGAPGYAARLRVPAARRRRFLTVVVPAAPWVFAAPSLAFAVQPALLGDRVHGYAIVYSALIVAVTLGTGIAVQPFARRLDRPDRTVGASAIGLALIGAGALVAALAIGQSDPWTAVVAAALLGGGYGLSLIGGLVETQRIAAPSELAGLTAVYYSLTYVGFVLPLMLAEAHAVAGYPTMLVAVAALIALSLATSVHAASSA</sequence>
<feature type="transmembrane region" description="Helical" evidence="7">
    <location>
        <begin position="63"/>
        <end position="85"/>
    </location>
</feature>
<dbReference type="Pfam" id="PF07690">
    <property type="entry name" value="MFS_1"/>
    <property type="match status" value="1"/>
</dbReference>
<evidence type="ECO:0000256" key="3">
    <source>
        <dbReference type="ARBA" id="ARBA00022475"/>
    </source>
</evidence>
<dbReference type="RefSeq" id="WP_311423591.1">
    <property type="nucleotide sequence ID" value="NZ_JAVREH010000018.1"/>
</dbReference>
<protein>
    <submittedName>
        <fullName evidence="8">MFS transporter</fullName>
    </submittedName>
</protein>
<feature type="transmembrane region" description="Helical" evidence="7">
    <location>
        <begin position="230"/>
        <end position="253"/>
    </location>
</feature>
<reference evidence="9" key="1">
    <citation type="submission" date="2023-07" db="EMBL/GenBank/DDBJ databases">
        <title>30 novel species of actinomycetes from the DSMZ collection.</title>
        <authorList>
            <person name="Nouioui I."/>
        </authorList>
    </citation>
    <scope>NUCLEOTIDE SEQUENCE [LARGE SCALE GENOMIC DNA]</scope>
    <source>
        <strain evidence="9">DSM 44399</strain>
    </source>
</reference>
<dbReference type="PANTHER" id="PTHR23517:SF3">
    <property type="entry name" value="INTEGRAL MEMBRANE TRANSPORT PROTEIN"/>
    <property type="match status" value="1"/>
</dbReference>
<evidence type="ECO:0000256" key="5">
    <source>
        <dbReference type="ARBA" id="ARBA00022989"/>
    </source>
</evidence>
<evidence type="ECO:0000256" key="4">
    <source>
        <dbReference type="ARBA" id="ARBA00022692"/>
    </source>
</evidence>
<organism evidence="8 9">
    <name type="scientific">Jatrophihabitans lederbergiae</name>
    <dbReference type="NCBI Taxonomy" id="3075547"/>
    <lineage>
        <taxon>Bacteria</taxon>
        <taxon>Bacillati</taxon>
        <taxon>Actinomycetota</taxon>
        <taxon>Actinomycetes</taxon>
        <taxon>Jatrophihabitantales</taxon>
        <taxon>Jatrophihabitantaceae</taxon>
        <taxon>Jatrophihabitans</taxon>
    </lineage>
</organism>
<keyword evidence="3" id="KW-1003">Cell membrane</keyword>
<evidence type="ECO:0000256" key="2">
    <source>
        <dbReference type="ARBA" id="ARBA00022448"/>
    </source>
</evidence>
<accession>A0ABU2JBT1</accession>
<proteinExistence type="predicted"/>
<evidence type="ECO:0000256" key="7">
    <source>
        <dbReference type="SAM" id="Phobius"/>
    </source>
</evidence>
<dbReference type="EMBL" id="JAVREH010000018">
    <property type="protein sequence ID" value="MDT0262442.1"/>
    <property type="molecule type" value="Genomic_DNA"/>
</dbReference>
<keyword evidence="4 7" id="KW-0812">Transmembrane</keyword>
<dbReference type="InterPro" id="IPR011701">
    <property type="entry name" value="MFS"/>
</dbReference>
<comment type="caution">
    <text evidence="8">The sequence shown here is derived from an EMBL/GenBank/DDBJ whole genome shotgun (WGS) entry which is preliminary data.</text>
</comment>
<evidence type="ECO:0000256" key="6">
    <source>
        <dbReference type="ARBA" id="ARBA00023136"/>
    </source>
</evidence>
<feature type="transmembrane region" description="Helical" evidence="7">
    <location>
        <begin position="33"/>
        <end position="51"/>
    </location>
</feature>
<keyword evidence="9" id="KW-1185">Reference proteome</keyword>
<comment type="subcellular location">
    <subcellularLocation>
        <location evidence="1">Cell membrane</location>
        <topology evidence="1">Multi-pass membrane protein</topology>
    </subcellularLocation>
</comment>
<keyword evidence="5 7" id="KW-1133">Transmembrane helix</keyword>
<evidence type="ECO:0000256" key="1">
    <source>
        <dbReference type="ARBA" id="ARBA00004651"/>
    </source>
</evidence>
<gene>
    <name evidence="8" type="ORF">RM423_13675</name>
</gene>
<evidence type="ECO:0000313" key="9">
    <source>
        <dbReference type="Proteomes" id="UP001183176"/>
    </source>
</evidence>
<keyword evidence="2" id="KW-0813">Transport</keyword>
<dbReference type="Gene3D" id="1.20.1250.20">
    <property type="entry name" value="MFS general substrate transporter like domains"/>
    <property type="match status" value="1"/>
</dbReference>
<feature type="transmembrane region" description="Helical" evidence="7">
    <location>
        <begin position="122"/>
        <end position="143"/>
    </location>
</feature>
<evidence type="ECO:0000313" key="8">
    <source>
        <dbReference type="EMBL" id="MDT0262442.1"/>
    </source>
</evidence>
<feature type="transmembrane region" description="Helical" evidence="7">
    <location>
        <begin position="265"/>
        <end position="284"/>
    </location>
</feature>
<name>A0ABU2JBT1_9ACTN</name>
<dbReference type="SUPFAM" id="SSF103473">
    <property type="entry name" value="MFS general substrate transporter"/>
    <property type="match status" value="1"/>
</dbReference>
<feature type="transmembrane region" description="Helical" evidence="7">
    <location>
        <begin position="91"/>
        <end position="110"/>
    </location>
</feature>